<dbReference type="Proteomes" id="UP000299102">
    <property type="component" value="Unassembled WGS sequence"/>
</dbReference>
<evidence type="ECO:0000313" key="2">
    <source>
        <dbReference type="Proteomes" id="UP000299102"/>
    </source>
</evidence>
<accession>A0A4C1TKE5</accession>
<organism evidence="1 2">
    <name type="scientific">Eumeta variegata</name>
    <name type="common">Bagworm moth</name>
    <name type="synonym">Eumeta japonica</name>
    <dbReference type="NCBI Taxonomy" id="151549"/>
    <lineage>
        <taxon>Eukaryota</taxon>
        <taxon>Metazoa</taxon>
        <taxon>Ecdysozoa</taxon>
        <taxon>Arthropoda</taxon>
        <taxon>Hexapoda</taxon>
        <taxon>Insecta</taxon>
        <taxon>Pterygota</taxon>
        <taxon>Neoptera</taxon>
        <taxon>Endopterygota</taxon>
        <taxon>Lepidoptera</taxon>
        <taxon>Glossata</taxon>
        <taxon>Ditrysia</taxon>
        <taxon>Tineoidea</taxon>
        <taxon>Psychidae</taxon>
        <taxon>Oiketicinae</taxon>
        <taxon>Eumeta</taxon>
    </lineage>
</organism>
<gene>
    <name evidence="1" type="ORF">EVAR_8057_1</name>
</gene>
<dbReference type="AlphaFoldDB" id="A0A4C1TKE5"/>
<keyword evidence="2" id="KW-1185">Reference proteome</keyword>
<dbReference type="EMBL" id="BGZK01000059">
    <property type="protein sequence ID" value="GBP13848.1"/>
    <property type="molecule type" value="Genomic_DNA"/>
</dbReference>
<protein>
    <submittedName>
        <fullName evidence="1">Uncharacterized protein</fullName>
    </submittedName>
</protein>
<comment type="caution">
    <text evidence="1">The sequence shown here is derived from an EMBL/GenBank/DDBJ whole genome shotgun (WGS) entry which is preliminary data.</text>
</comment>
<reference evidence="1 2" key="1">
    <citation type="journal article" date="2019" name="Commun. Biol.">
        <title>The bagworm genome reveals a unique fibroin gene that provides high tensile strength.</title>
        <authorList>
            <person name="Kono N."/>
            <person name="Nakamura H."/>
            <person name="Ohtoshi R."/>
            <person name="Tomita M."/>
            <person name="Numata K."/>
            <person name="Arakawa K."/>
        </authorList>
    </citation>
    <scope>NUCLEOTIDE SEQUENCE [LARGE SCALE GENOMIC DNA]</scope>
</reference>
<proteinExistence type="predicted"/>
<name>A0A4C1TKE5_EUMVA</name>
<sequence>MFWVVRADRLPRLFSFHVVGVALHAVLPAVRFEAVRAAHEQSARSQRHQHPDVVLAAFLQTKHRALFAAVKKDASDSVTDYCPACSFTRVGLASKTASMRKSKNQTVTAAHRYSQP</sequence>
<evidence type="ECO:0000313" key="1">
    <source>
        <dbReference type="EMBL" id="GBP13848.1"/>
    </source>
</evidence>